<dbReference type="Proteomes" id="UP000198382">
    <property type="component" value="Unassembled WGS sequence"/>
</dbReference>
<dbReference type="RefSeq" id="WP_074656280.1">
    <property type="nucleotide sequence ID" value="NZ_MUGV01000038.1"/>
</dbReference>
<accession>A0ABX4BLD5</accession>
<dbReference type="EMBL" id="MUGV01000038">
    <property type="protein sequence ID" value="OXA76303.1"/>
    <property type="molecule type" value="Genomic_DNA"/>
</dbReference>
<proteinExistence type="predicted"/>
<evidence type="ECO:0000313" key="2">
    <source>
        <dbReference type="EMBL" id="OXA76303.1"/>
    </source>
</evidence>
<protein>
    <submittedName>
        <fullName evidence="2">Uncharacterized protein</fullName>
    </submittedName>
</protein>
<organism evidence="2 3">
    <name type="scientific">Flavobacterium frigidimaris</name>
    <dbReference type="NCBI Taxonomy" id="262320"/>
    <lineage>
        <taxon>Bacteria</taxon>
        <taxon>Pseudomonadati</taxon>
        <taxon>Bacteroidota</taxon>
        <taxon>Flavobacteriia</taxon>
        <taxon>Flavobacteriales</taxon>
        <taxon>Flavobacteriaceae</taxon>
        <taxon>Flavobacterium</taxon>
    </lineage>
</organism>
<keyword evidence="3" id="KW-1185">Reference proteome</keyword>
<reference evidence="2 3" key="1">
    <citation type="submission" date="2016-11" db="EMBL/GenBank/DDBJ databases">
        <title>Whole genomes of Flavobacteriaceae.</title>
        <authorList>
            <person name="Stine C."/>
            <person name="Li C."/>
            <person name="Tadesse D."/>
        </authorList>
    </citation>
    <scope>NUCLEOTIDE SEQUENCE [LARGE SCALE GENOMIC DNA]</scope>
    <source>
        <strain evidence="2 3">DSM 15937</strain>
    </source>
</reference>
<comment type="caution">
    <text evidence="2">The sequence shown here is derived from an EMBL/GenBank/DDBJ whole genome shotgun (WGS) entry which is preliminary data.</text>
</comment>
<sequence length="466" mass="54861">MVKKILLLLLVISFSANSQDLAEKIVISKITYVNQFDDTDKEFKTEKKVIKNQKAIKNLLLELQKVDDTTQLLSKFKIDTNYIKNNPEKLLSLYNSEPVIAWNQEQKEYIFKVLQNIAVYKKELNEYLSNGCCYGMHSSYRNQFVIEVFKNTQSKKTFKSRKYVWGYAMPFEDDNKDLIYNFEIEKILDEVFNTKSKIQKPLEGNELLKYLVNNIIRNNNDELYKLSAYTYLKEINELKTDFNILSFEEVLGRGRYIWNEPKTFKVTLKNDKMLPNVCIQFLASKEGNSIYSRDSIKTDYQEILKRVQSIKFISESLNSNPNLKLDIYYFNNNAINAYNIDGVNKNPEEWKKQDDYVKSLNWSAVNNIKPTFDSNEALKTSEKNHCGCNYRFDQKFIEKAIFFELNDEQSTDNSVWFLLPDNRVLLYILEGEKVLNHDYSEFGKFSGIQFPCVMFNENGKITNRKL</sequence>
<evidence type="ECO:0000256" key="1">
    <source>
        <dbReference type="SAM" id="SignalP"/>
    </source>
</evidence>
<evidence type="ECO:0000313" key="3">
    <source>
        <dbReference type="Proteomes" id="UP000198382"/>
    </source>
</evidence>
<keyword evidence="1" id="KW-0732">Signal</keyword>
<name>A0ABX4BLD5_FLAFR</name>
<feature type="chain" id="PRO_5045736545" evidence="1">
    <location>
        <begin position="19"/>
        <end position="466"/>
    </location>
</feature>
<feature type="signal peptide" evidence="1">
    <location>
        <begin position="1"/>
        <end position="18"/>
    </location>
</feature>
<gene>
    <name evidence="2" type="ORF">B0A65_19165</name>
</gene>